<sequence length="273" mass="30262">MSRENGFDWPLHPLQCLTWALFPTILFDFYFVLLPAHVFASSKHCRFCDKCVLRFDHHCKWLNTCVGSKNYAYFLAVIGSTCCFTFLQLCLSCYVAVEVTHPRRKATSEVCDLARRHALADAFGLSGYVVVVYAYAALLLPLVVLIGQLGFFHAMLVRQDLTTYEYILQEQRKELEDLTQSKGGDADQDDDDDDDGPLCTPCTKPAKPDEDADAAARGDGAAKDDAGLELVPTRGAGDDAPPESPSPDKKRDHFQLEIVDGYDAVPLGTTQNL</sequence>
<dbReference type="Pfam" id="PF01529">
    <property type="entry name" value="DHHC"/>
    <property type="match status" value="1"/>
</dbReference>
<evidence type="ECO:0000256" key="1">
    <source>
        <dbReference type="ARBA" id="ARBA00004127"/>
    </source>
</evidence>
<evidence type="ECO:0000256" key="4">
    <source>
        <dbReference type="ARBA" id="ARBA00022989"/>
    </source>
</evidence>
<feature type="transmembrane region" description="Helical" evidence="10">
    <location>
        <begin position="20"/>
        <end position="40"/>
    </location>
</feature>
<comment type="domain">
    <text evidence="10">The DHHC domain is required for palmitoyltransferase activity.</text>
</comment>
<evidence type="ECO:0000256" key="2">
    <source>
        <dbReference type="ARBA" id="ARBA00022679"/>
    </source>
</evidence>
<evidence type="ECO:0000256" key="7">
    <source>
        <dbReference type="ARBA" id="ARBA00023288"/>
    </source>
</evidence>
<dbReference type="EMBL" id="JBBJCI010000083">
    <property type="protein sequence ID" value="KAK7249038.1"/>
    <property type="molecule type" value="Genomic_DNA"/>
</dbReference>
<evidence type="ECO:0000256" key="11">
    <source>
        <dbReference type="SAM" id="MobiDB-lite"/>
    </source>
</evidence>
<keyword evidence="4 10" id="KW-1133">Transmembrane helix</keyword>
<keyword evidence="2 10" id="KW-0808">Transferase</keyword>
<proteinExistence type="inferred from homology"/>
<feature type="compositionally biased region" description="Acidic residues" evidence="11">
    <location>
        <begin position="186"/>
        <end position="196"/>
    </location>
</feature>
<keyword evidence="14" id="KW-1185">Reference proteome</keyword>
<dbReference type="PROSITE" id="PS50216">
    <property type="entry name" value="DHHC"/>
    <property type="match status" value="1"/>
</dbReference>
<keyword evidence="7" id="KW-0449">Lipoprotein</keyword>
<comment type="similarity">
    <text evidence="10">Belongs to the DHHC palmitoyltransferase family.</text>
</comment>
<keyword evidence="5 10" id="KW-0472">Membrane</keyword>
<gene>
    <name evidence="13" type="ORF">SO694_00044022</name>
</gene>
<keyword evidence="6" id="KW-0564">Palmitate</keyword>
<dbReference type="Proteomes" id="UP001363151">
    <property type="component" value="Unassembled WGS sequence"/>
</dbReference>
<evidence type="ECO:0000256" key="5">
    <source>
        <dbReference type="ARBA" id="ARBA00023136"/>
    </source>
</evidence>
<protein>
    <recommendedName>
        <fullName evidence="10">Palmitoyltransferase</fullName>
        <ecNumber evidence="10">2.3.1.225</ecNumber>
    </recommendedName>
</protein>
<dbReference type="InterPro" id="IPR039859">
    <property type="entry name" value="PFA4/ZDH16/20/ERF2-like"/>
</dbReference>
<organism evidence="13 14">
    <name type="scientific">Aureococcus anophagefferens</name>
    <name type="common">Harmful bloom alga</name>
    <dbReference type="NCBI Taxonomy" id="44056"/>
    <lineage>
        <taxon>Eukaryota</taxon>
        <taxon>Sar</taxon>
        <taxon>Stramenopiles</taxon>
        <taxon>Ochrophyta</taxon>
        <taxon>Pelagophyceae</taxon>
        <taxon>Pelagomonadales</taxon>
        <taxon>Pelagomonadaceae</taxon>
        <taxon>Aureococcus</taxon>
    </lineage>
</organism>
<keyword evidence="3 10" id="KW-0812">Transmembrane</keyword>
<feature type="transmembrane region" description="Helical" evidence="10">
    <location>
        <begin position="71"/>
        <end position="97"/>
    </location>
</feature>
<comment type="caution">
    <text evidence="13">The sequence shown here is derived from an EMBL/GenBank/DDBJ whole genome shotgun (WGS) entry which is preliminary data.</text>
</comment>
<evidence type="ECO:0000313" key="13">
    <source>
        <dbReference type="EMBL" id="KAK7249038.1"/>
    </source>
</evidence>
<dbReference type="InterPro" id="IPR001594">
    <property type="entry name" value="Palmitoyltrfase_DHHC"/>
</dbReference>
<keyword evidence="8 10" id="KW-0012">Acyltransferase</keyword>
<evidence type="ECO:0000259" key="12">
    <source>
        <dbReference type="Pfam" id="PF01529"/>
    </source>
</evidence>
<feature type="domain" description="Palmitoyltransferase DHHC" evidence="12">
    <location>
        <begin position="40"/>
        <end position="169"/>
    </location>
</feature>
<dbReference type="PANTHER" id="PTHR22883:SF43">
    <property type="entry name" value="PALMITOYLTRANSFERASE APP"/>
    <property type="match status" value="1"/>
</dbReference>
<evidence type="ECO:0000256" key="10">
    <source>
        <dbReference type="RuleBase" id="RU079119"/>
    </source>
</evidence>
<accession>A0ABR1G7A1</accession>
<evidence type="ECO:0000313" key="14">
    <source>
        <dbReference type="Proteomes" id="UP001363151"/>
    </source>
</evidence>
<evidence type="ECO:0000256" key="9">
    <source>
        <dbReference type="ARBA" id="ARBA00048048"/>
    </source>
</evidence>
<evidence type="ECO:0000256" key="8">
    <source>
        <dbReference type="ARBA" id="ARBA00023315"/>
    </source>
</evidence>
<comment type="catalytic activity">
    <reaction evidence="9 10">
        <text>L-cysteinyl-[protein] + hexadecanoyl-CoA = S-hexadecanoyl-L-cysteinyl-[protein] + CoA</text>
        <dbReference type="Rhea" id="RHEA:36683"/>
        <dbReference type="Rhea" id="RHEA-COMP:10131"/>
        <dbReference type="Rhea" id="RHEA-COMP:11032"/>
        <dbReference type="ChEBI" id="CHEBI:29950"/>
        <dbReference type="ChEBI" id="CHEBI:57287"/>
        <dbReference type="ChEBI" id="CHEBI:57379"/>
        <dbReference type="ChEBI" id="CHEBI:74151"/>
        <dbReference type="EC" id="2.3.1.225"/>
    </reaction>
</comment>
<name>A0ABR1G7A1_AURAN</name>
<comment type="subcellular location">
    <subcellularLocation>
        <location evidence="1">Endomembrane system</location>
        <topology evidence="1">Multi-pass membrane protein</topology>
    </subcellularLocation>
</comment>
<feature type="transmembrane region" description="Helical" evidence="10">
    <location>
        <begin position="132"/>
        <end position="152"/>
    </location>
</feature>
<feature type="region of interest" description="Disordered" evidence="11">
    <location>
        <begin position="178"/>
        <end position="253"/>
    </location>
</feature>
<evidence type="ECO:0000256" key="3">
    <source>
        <dbReference type="ARBA" id="ARBA00022692"/>
    </source>
</evidence>
<feature type="compositionally biased region" description="Basic and acidic residues" evidence="11">
    <location>
        <begin position="206"/>
        <end position="226"/>
    </location>
</feature>
<dbReference type="PANTHER" id="PTHR22883">
    <property type="entry name" value="ZINC FINGER DHHC DOMAIN CONTAINING PROTEIN"/>
    <property type="match status" value="1"/>
</dbReference>
<reference evidence="13 14" key="1">
    <citation type="submission" date="2024-03" db="EMBL/GenBank/DDBJ databases">
        <title>Aureococcus anophagefferens CCMP1851 and Kratosvirus quantuckense: Draft genome of a second virus-susceptible host strain in the model system.</title>
        <authorList>
            <person name="Chase E."/>
            <person name="Truchon A.R."/>
            <person name="Schepens W."/>
            <person name="Wilhelm S.W."/>
        </authorList>
    </citation>
    <scope>NUCLEOTIDE SEQUENCE [LARGE SCALE GENOMIC DNA]</scope>
    <source>
        <strain evidence="13 14">CCMP1851</strain>
    </source>
</reference>
<evidence type="ECO:0000256" key="6">
    <source>
        <dbReference type="ARBA" id="ARBA00023139"/>
    </source>
</evidence>
<dbReference type="EC" id="2.3.1.225" evidence="10"/>